<protein>
    <submittedName>
        <fullName evidence="1">Uncharacterized protein</fullName>
    </submittedName>
</protein>
<proteinExistence type="predicted"/>
<name>A0A0F9PAH2_9ZZZZ</name>
<dbReference type="EMBL" id="LAZR01002664">
    <property type="protein sequence ID" value="KKN27139.1"/>
    <property type="molecule type" value="Genomic_DNA"/>
</dbReference>
<accession>A0A0F9PAH2</accession>
<evidence type="ECO:0000313" key="1">
    <source>
        <dbReference type="EMBL" id="KKN27139.1"/>
    </source>
</evidence>
<gene>
    <name evidence="1" type="ORF">LCGC14_0867570</name>
</gene>
<sequence>MNDFKFKEQFEAQEEVITLTWASFTPATNVAPDTDIKINIDLATSISIQIDTMASGNASDDIDINVHSTLLGGPWDSVPFAERNIGDAEVKTFLIEPGPKMIRLRADNNHGSAAAVIKVLILVRSLNAP</sequence>
<reference evidence="1" key="1">
    <citation type="journal article" date="2015" name="Nature">
        <title>Complex archaea that bridge the gap between prokaryotes and eukaryotes.</title>
        <authorList>
            <person name="Spang A."/>
            <person name="Saw J.H."/>
            <person name="Jorgensen S.L."/>
            <person name="Zaremba-Niedzwiedzka K."/>
            <person name="Martijn J."/>
            <person name="Lind A.E."/>
            <person name="van Eijk R."/>
            <person name="Schleper C."/>
            <person name="Guy L."/>
            <person name="Ettema T.J."/>
        </authorList>
    </citation>
    <scope>NUCLEOTIDE SEQUENCE</scope>
</reference>
<comment type="caution">
    <text evidence="1">The sequence shown here is derived from an EMBL/GenBank/DDBJ whole genome shotgun (WGS) entry which is preliminary data.</text>
</comment>
<dbReference type="AlphaFoldDB" id="A0A0F9PAH2"/>
<organism evidence="1">
    <name type="scientific">marine sediment metagenome</name>
    <dbReference type="NCBI Taxonomy" id="412755"/>
    <lineage>
        <taxon>unclassified sequences</taxon>
        <taxon>metagenomes</taxon>
        <taxon>ecological metagenomes</taxon>
    </lineage>
</organism>